<feature type="transmembrane region" description="Helical" evidence="1">
    <location>
        <begin position="49"/>
        <end position="70"/>
    </location>
</feature>
<reference evidence="2" key="1">
    <citation type="submission" date="2018-04" db="EMBL/GenBank/DDBJ databases">
        <title>Whole genome sequencing of Hypsizygus marmoreus.</title>
        <authorList>
            <person name="Choi I.-G."/>
            <person name="Min B."/>
            <person name="Kim J.-G."/>
            <person name="Kim S."/>
            <person name="Oh Y.-L."/>
            <person name="Kong W.-S."/>
            <person name="Park H."/>
            <person name="Jeong J."/>
            <person name="Song E.-S."/>
        </authorList>
    </citation>
    <scope>NUCLEOTIDE SEQUENCE [LARGE SCALE GENOMIC DNA]</scope>
    <source>
        <strain evidence="2">51987-8</strain>
    </source>
</reference>
<organism evidence="2 3">
    <name type="scientific">Hypsizygus marmoreus</name>
    <name type="common">White beech mushroom</name>
    <name type="synonym">Agaricus marmoreus</name>
    <dbReference type="NCBI Taxonomy" id="39966"/>
    <lineage>
        <taxon>Eukaryota</taxon>
        <taxon>Fungi</taxon>
        <taxon>Dikarya</taxon>
        <taxon>Basidiomycota</taxon>
        <taxon>Agaricomycotina</taxon>
        <taxon>Agaricomycetes</taxon>
        <taxon>Agaricomycetidae</taxon>
        <taxon>Agaricales</taxon>
        <taxon>Tricholomatineae</taxon>
        <taxon>Lyophyllaceae</taxon>
        <taxon>Hypsizygus</taxon>
    </lineage>
</organism>
<dbReference type="EMBL" id="LUEZ02000046">
    <property type="protein sequence ID" value="RDB23830.1"/>
    <property type="molecule type" value="Genomic_DNA"/>
</dbReference>
<keyword evidence="1" id="KW-0812">Transmembrane</keyword>
<dbReference type="InParanoid" id="A0A369JRJ2"/>
<evidence type="ECO:0000256" key="1">
    <source>
        <dbReference type="SAM" id="Phobius"/>
    </source>
</evidence>
<name>A0A369JRJ2_HYPMA</name>
<proteinExistence type="predicted"/>
<keyword evidence="3" id="KW-1185">Reference proteome</keyword>
<gene>
    <name evidence="2" type="ORF">Hypma_008942</name>
</gene>
<evidence type="ECO:0000313" key="3">
    <source>
        <dbReference type="Proteomes" id="UP000076154"/>
    </source>
</evidence>
<keyword evidence="1" id="KW-1133">Transmembrane helix</keyword>
<sequence>MPALCTSESVCSYSVSTGTLSSGRPPKLSSTLHLISPVRILKSFQKIKIIMHTLQLILTTLPLVLVSALIPINIERRAACPTGYVEHSRAPCVLTCHSVGGDKTVRIVLDCIETSDSKGSSGLVTSKWRYDWATWCMGLMCHN</sequence>
<dbReference type="Proteomes" id="UP000076154">
    <property type="component" value="Unassembled WGS sequence"/>
</dbReference>
<accession>A0A369JRJ2</accession>
<protein>
    <submittedName>
        <fullName evidence="2">Uncharacterized protein</fullName>
    </submittedName>
</protein>
<dbReference type="AlphaFoldDB" id="A0A369JRJ2"/>
<evidence type="ECO:0000313" key="2">
    <source>
        <dbReference type="EMBL" id="RDB23830.1"/>
    </source>
</evidence>
<comment type="caution">
    <text evidence="2">The sequence shown here is derived from an EMBL/GenBank/DDBJ whole genome shotgun (WGS) entry which is preliminary data.</text>
</comment>
<keyword evidence="1" id="KW-0472">Membrane</keyword>